<comment type="subcellular location">
    <subcellularLocation>
        <location evidence="1 9">Cell membrane</location>
        <topology evidence="1 9">Multi-pass membrane protein</topology>
    </subcellularLocation>
</comment>
<evidence type="ECO:0000256" key="3">
    <source>
        <dbReference type="ARBA" id="ARBA00022475"/>
    </source>
</evidence>
<gene>
    <name evidence="11" type="ORF">HT578_01075</name>
</gene>
<evidence type="ECO:0000256" key="5">
    <source>
        <dbReference type="ARBA" id="ARBA00022989"/>
    </source>
</evidence>
<keyword evidence="4 9" id="KW-0812">Transmembrane</keyword>
<evidence type="ECO:0000256" key="6">
    <source>
        <dbReference type="ARBA" id="ARBA00023136"/>
    </source>
</evidence>
<keyword evidence="6 10" id="KW-0472">Membrane</keyword>
<dbReference type="SUPFAM" id="SSF103481">
    <property type="entry name" value="Multidrug resistance efflux transporter EmrE"/>
    <property type="match status" value="1"/>
</dbReference>
<feature type="transmembrane region" description="Helical" evidence="10">
    <location>
        <begin position="85"/>
        <end position="103"/>
    </location>
</feature>
<name>A0ABX8E021_9SPHN</name>
<reference evidence="11 12" key="1">
    <citation type="journal article" date="2021" name="Int. J. Syst. Evol. Microbiol.">
        <title>Novosphingobium decolorationis sp. nov., an aniline blue-decolourizing bacterium isolated from East Pacific sediment.</title>
        <authorList>
            <person name="Chen X."/>
            <person name="Dong B."/>
            <person name="Chen T."/>
            <person name="Ren N."/>
            <person name="Wang J."/>
            <person name="Xu Y."/>
            <person name="Yang J."/>
            <person name="Zhu S."/>
            <person name="Chen J."/>
        </authorList>
    </citation>
    <scope>NUCLEOTIDE SEQUENCE [LARGE SCALE GENOMIC DNA]</scope>
    <source>
        <strain evidence="11 12">502str22</strain>
    </source>
</reference>
<evidence type="ECO:0000313" key="11">
    <source>
        <dbReference type="EMBL" id="QVM82477.1"/>
    </source>
</evidence>
<dbReference type="PANTHER" id="PTHR30561:SF0">
    <property type="entry name" value="GUANIDINIUM EXPORTER"/>
    <property type="match status" value="1"/>
</dbReference>
<dbReference type="InterPro" id="IPR037185">
    <property type="entry name" value="EmrE-like"/>
</dbReference>
<dbReference type="Gene3D" id="1.10.3730.20">
    <property type="match status" value="1"/>
</dbReference>
<dbReference type="RefSeq" id="WP_213501629.1">
    <property type="nucleotide sequence ID" value="NZ_CP054856.1"/>
</dbReference>
<evidence type="ECO:0000256" key="4">
    <source>
        <dbReference type="ARBA" id="ARBA00022692"/>
    </source>
</evidence>
<evidence type="ECO:0000256" key="7">
    <source>
        <dbReference type="ARBA" id="ARBA00038151"/>
    </source>
</evidence>
<evidence type="ECO:0000256" key="9">
    <source>
        <dbReference type="RuleBase" id="RU003942"/>
    </source>
</evidence>
<sequence length="108" mass="11126">MAWIFVVLAGLLETVWIYFLKNTEDGISALGALAMAASLLGSFWLLALAMRTIPLAAAYAAWTGIGTLGAFLLGLLVFGERLSPAAIAGLMLIVSGTVLLRVATGSGA</sequence>
<evidence type="ECO:0000256" key="10">
    <source>
        <dbReference type="SAM" id="Phobius"/>
    </source>
</evidence>
<dbReference type="InterPro" id="IPR045324">
    <property type="entry name" value="Small_multidrug_res"/>
</dbReference>
<comment type="similarity">
    <text evidence="7">Belongs to the drug/metabolite transporter (DMT) superfamily. Small multidrug resistance (SMR) (TC 2.A.7.1) family. Gdx/SugE subfamily.</text>
</comment>
<dbReference type="Proteomes" id="UP000677126">
    <property type="component" value="Chromosome"/>
</dbReference>
<evidence type="ECO:0000256" key="8">
    <source>
        <dbReference type="ARBA" id="ARBA00039168"/>
    </source>
</evidence>
<evidence type="ECO:0000313" key="12">
    <source>
        <dbReference type="Proteomes" id="UP000677126"/>
    </source>
</evidence>
<feature type="transmembrane region" description="Helical" evidence="10">
    <location>
        <begin position="59"/>
        <end position="79"/>
    </location>
</feature>
<keyword evidence="12" id="KW-1185">Reference proteome</keyword>
<protein>
    <recommendedName>
        <fullName evidence="8">Guanidinium exporter</fullName>
    </recommendedName>
</protein>
<dbReference type="EMBL" id="CP054856">
    <property type="protein sequence ID" value="QVM82477.1"/>
    <property type="molecule type" value="Genomic_DNA"/>
</dbReference>
<dbReference type="Pfam" id="PF00893">
    <property type="entry name" value="Multi_Drug_Res"/>
    <property type="match status" value="1"/>
</dbReference>
<proteinExistence type="inferred from homology"/>
<keyword evidence="2" id="KW-0813">Transport</keyword>
<evidence type="ECO:0000256" key="1">
    <source>
        <dbReference type="ARBA" id="ARBA00004651"/>
    </source>
</evidence>
<dbReference type="PANTHER" id="PTHR30561">
    <property type="entry name" value="SMR FAMILY PROTON-DEPENDENT DRUG EFFLUX TRANSPORTER SUGE"/>
    <property type="match status" value="1"/>
</dbReference>
<keyword evidence="3" id="KW-1003">Cell membrane</keyword>
<keyword evidence="5 10" id="KW-1133">Transmembrane helix</keyword>
<organism evidence="11 12">
    <name type="scientific">Novosphingobium decolorationis</name>
    <dbReference type="NCBI Taxonomy" id="2698673"/>
    <lineage>
        <taxon>Bacteria</taxon>
        <taxon>Pseudomonadati</taxon>
        <taxon>Pseudomonadota</taxon>
        <taxon>Alphaproteobacteria</taxon>
        <taxon>Sphingomonadales</taxon>
        <taxon>Sphingomonadaceae</taxon>
        <taxon>Novosphingobium</taxon>
    </lineage>
</organism>
<accession>A0ABX8E021</accession>
<feature type="transmembrane region" description="Helical" evidence="10">
    <location>
        <begin position="27"/>
        <end position="47"/>
    </location>
</feature>
<evidence type="ECO:0000256" key="2">
    <source>
        <dbReference type="ARBA" id="ARBA00022448"/>
    </source>
</evidence>
<dbReference type="InterPro" id="IPR000390">
    <property type="entry name" value="Small_drug/metabolite_transptr"/>
</dbReference>